<comment type="caution">
    <text evidence="2">The sequence shown here is derived from an EMBL/GenBank/DDBJ whole genome shotgun (WGS) entry which is preliminary data.</text>
</comment>
<organism evidence="2 3">
    <name type="scientific">Penicillium nalgiovense</name>
    <dbReference type="NCBI Taxonomy" id="60175"/>
    <lineage>
        <taxon>Eukaryota</taxon>
        <taxon>Fungi</taxon>
        <taxon>Dikarya</taxon>
        <taxon>Ascomycota</taxon>
        <taxon>Pezizomycotina</taxon>
        <taxon>Eurotiomycetes</taxon>
        <taxon>Eurotiomycetidae</taxon>
        <taxon>Eurotiales</taxon>
        <taxon>Aspergillaceae</taxon>
        <taxon>Penicillium</taxon>
    </lineage>
</organism>
<name>A0A1V6TW68_PENNA</name>
<dbReference type="AlphaFoldDB" id="A0A1V6TW68"/>
<feature type="region of interest" description="Disordered" evidence="1">
    <location>
        <begin position="1"/>
        <end position="21"/>
    </location>
</feature>
<accession>A0A1V6TW68</accession>
<dbReference type="EMBL" id="MOOB01000937">
    <property type="protein sequence ID" value="OQE30617.1"/>
    <property type="molecule type" value="Genomic_DNA"/>
</dbReference>
<keyword evidence="3" id="KW-1185">Reference proteome</keyword>
<protein>
    <submittedName>
        <fullName evidence="2">Uncharacterized protein</fullName>
    </submittedName>
</protein>
<gene>
    <name evidence="2" type="ORF">PENNAL_c0937G06768</name>
</gene>
<evidence type="ECO:0000256" key="1">
    <source>
        <dbReference type="SAM" id="MobiDB-lite"/>
    </source>
</evidence>
<proteinExistence type="predicted"/>
<dbReference type="Proteomes" id="UP000191691">
    <property type="component" value="Unassembled WGS sequence"/>
</dbReference>
<evidence type="ECO:0000313" key="3">
    <source>
        <dbReference type="Proteomes" id="UP000191691"/>
    </source>
</evidence>
<reference evidence="3" key="1">
    <citation type="journal article" date="2017" name="Nat. Microbiol.">
        <title>Global analysis of biosynthetic gene clusters reveals vast potential of secondary metabolite production in Penicillium species.</title>
        <authorList>
            <person name="Nielsen J.C."/>
            <person name="Grijseels S."/>
            <person name="Prigent S."/>
            <person name="Ji B."/>
            <person name="Dainat J."/>
            <person name="Nielsen K.F."/>
            <person name="Frisvad J.C."/>
            <person name="Workman M."/>
            <person name="Nielsen J."/>
        </authorList>
    </citation>
    <scope>NUCLEOTIDE SEQUENCE [LARGE SCALE GENOMIC DNA]</scope>
    <source>
        <strain evidence="3">IBT 13039</strain>
    </source>
</reference>
<evidence type="ECO:0000313" key="2">
    <source>
        <dbReference type="EMBL" id="OQE30617.1"/>
    </source>
</evidence>
<sequence>MPAKSQIGLEQNPEFSSETIAVPREASASNAWLPSTTRSLRWRSNRTLPTMPS</sequence>
<feature type="non-terminal residue" evidence="2">
    <location>
        <position position="53"/>
    </location>
</feature>